<name>A0A4R2L8G8_9FIRM</name>
<dbReference type="Proteomes" id="UP000294919">
    <property type="component" value="Unassembled WGS sequence"/>
</dbReference>
<protein>
    <submittedName>
        <fullName evidence="2">Putative alkaline shock family protein YloU</fullName>
    </submittedName>
</protein>
<dbReference type="Pfam" id="PF03780">
    <property type="entry name" value="Asp23"/>
    <property type="match status" value="1"/>
</dbReference>
<dbReference type="RefSeq" id="WP_132242616.1">
    <property type="nucleotide sequence ID" value="NZ_SLWV01000003.1"/>
</dbReference>
<keyword evidence="3" id="KW-1185">Reference proteome</keyword>
<dbReference type="PANTHER" id="PTHR34297:SF2">
    <property type="entry name" value="ASP23_GLS24 FAMILY ENVELOPE STRESS RESPONSE PROTEIN"/>
    <property type="match status" value="1"/>
</dbReference>
<proteinExistence type="inferred from homology"/>
<gene>
    <name evidence="2" type="ORF">EV214_10338</name>
</gene>
<evidence type="ECO:0000256" key="1">
    <source>
        <dbReference type="ARBA" id="ARBA00005721"/>
    </source>
</evidence>
<evidence type="ECO:0000313" key="2">
    <source>
        <dbReference type="EMBL" id="TCO78988.1"/>
    </source>
</evidence>
<reference evidence="2 3" key="1">
    <citation type="submission" date="2019-03" db="EMBL/GenBank/DDBJ databases">
        <title>Genomic Encyclopedia of Type Strains, Phase IV (KMG-IV): sequencing the most valuable type-strain genomes for metagenomic binning, comparative biology and taxonomic classification.</title>
        <authorList>
            <person name="Goeker M."/>
        </authorList>
    </citation>
    <scope>NUCLEOTIDE SEQUENCE [LARGE SCALE GENOMIC DNA]</scope>
    <source>
        <strain evidence="2 3">DSM 102940</strain>
    </source>
</reference>
<evidence type="ECO:0000313" key="3">
    <source>
        <dbReference type="Proteomes" id="UP000294919"/>
    </source>
</evidence>
<accession>A0A4R2L8G8</accession>
<dbReference type="OrthoDB" id="9791482at2"/>
<dbReference type="AlphaFoldDB" id="A0A4R2L8G8"/>
<dbReference type="PANTHER" id="PTHR34297">
    <property type="entry name" value="HYPOTHETICAL CYTOSOLIC PROTEIN-RELATED"/>
    <property type="match status" value="1"/>
</dbReference>
<dbReference type="EMBL" id="SLWV01000003">
    <property type="protein sequence ID" value="TCO78988.1"/>
    <property type="molecule type" value="Genomic_DNA"/>
</dbReference>
<organism evidence="2 3">
    <name type="scientific">Marinisporobacter balticus</name>
    <dbReference type="NCBI Taxonomy" id="2018667"/>
    <lineage>
        <taxon>Bacteria</taxon>
        <taxon>Bacillati</taxon>
        <taxon>Bacillota</taxon>
        <taxon>Clostridia</taxon>
        <taxon>Peptostreptococcales</taxon>
        <taxon>Thermotaleaceae</taxon>
        <taxon>Marinisporobacter</taxon>
    </lineage>
</organism>
<comment type="caution">
    <text evidence="2">The sequence shown here is derived from an EMBL/GenBank/DDBJ whole genome shotgun (WGS) entry which is preliminary data.</text>
</comment>
<dbReference type="InterPro" id="IPR005531">
    <property type="entry name" value="Asp23"/>
</dbReference>
<comment type="similarity">
    <text evidence="1">Belongs to the asp23 family.</text>
</comment>
<sequence>MAATLQNELGNIFIDHEVLASIAGISAMECYGVVGMAKKSTASELSELLRRENLGKGVKIKSENDKIVINLFIIVEFGTRISTVAQNIIDKVKYNIEMISGLQVKKVNINIQGVRVQK</sequence>